<dbReference type="AlphaFoldDB" id="A0A0E9UGF6"/>
<dbReference type="EMBL" id="GBXM01044252">
    <property type="protein sequence ID" value="JAH64325.1"/>
    <property type="molecule type" value="Transcribed_RNA"/>
</dbReference>
<sequence length="43" mass="4811">MTEKPFVRVSGFYILCCSSPLAGNMCTSKKKIENSKILWLNDG</sequence>
<evidence type="ECO:0000313" key="1">
    <source>
        <dbReference type="EMBL" id="JAH64325.1"/>
    </source>
</evidence>
<name>A0A0E9UGF6_ANGAN</name>
<organism evidence="1">
    <name type="scientific">Anguilla anguilla</name>
    <name type="common">European freshwater eel</name>
    <name type="synonym">Muraena anguilla</name>
    <dbReference type="NCBI Taxonomy" id="7936"/>
    <lineage>
        <taxon>Eukaryota</taxon>
        <taxon>Metazoa</taxon>
        <taxon>Chordata</taxon>
        <taxon>Craniata</taxon>
        <taxon>Vertebrata</taxon>
        <taxon>Euteleostomi</taxon>
        <taxon>Actinopterygii</taxon>
        <taxon>Neopterygii</taxon>
        <taxon>Teleostei</taxon>
        <taxon>Anguilliformes</taxon>
        <taxon>Anguillidae</taxon>
        <taxon>Anguilla</taxon>
    </lineage>
</organism>
<protein>
    <submittedName>
        <fullName evidence="1">Uncharacterized protein</fullName>
    </submittedName>
</protein>
<accession>A0A0E9UGF6</accession>
<reference evidence="1" key="2">
    <citation type="journal article" date="2015" name="Fish Shellfish Immunol.">
        <title>Early steps in the European eel (Anguilla anguilla)-Vibrio vulnificus interaction in the gills: Role of the RtxA13 toxin.</title>
        <authorList>
            <person name="Callol A."/>
            <person name="Pajuelo D."/>
            <person name="Ebbesson L."/>
            <person name="Teles M."/>
            <person name="MacKenzie S."/>
            <person name="Amaro C."/>
        </authorList>
    </citation>
    <scope>NUCLEOTIDE SEQUENCE</scope>
</reference>
<reference evidence="1" key="1">
    <citation type="submission" date="2014-11" db="EMBL/GenBank/DDBJ databases">
        <authorList>
            <person name="Amaro Gonzalez C."/>
        </authorList>
    </citation>
    <scope>NUCLEOTIDE SEQUENCE</scope>
</reference>
<proteinExistence type="predicted"/>